<dbReference type="AlphaFoldDB" id="A0ABC9CTW5"/>
<organism evidence="1 2">
    <name type="scientific">Urochloa decumbens</name>
    <dbReference type="NCBI Taxonomy" id="240449"/>
    <lineage>
        <taxon>Eukaryota</taxon>
        <taxon>Viridiplantae</taxon>
        <taxon>Streptophyta</taxon>
        <taxon>Embryophyta</taxon>
        <taxon>Tracheophyta</taxon>
        <taxon>Spermatophyta</taxon>
        <taxon>Magnoliopsida</taxon>
        <taxon>Liliopsida</taxon>
        <taxon>Poales</taxon>
        <taxon>Poaceae</taxon>
        <taxon>PACMAD clade</taxon>
        <taxon>Panicoideae</taxon>
        <taxon>Panicodae</taxon>
        <taxon>Paniceae</taxon>
        <taxon>Melinidinae</taxon>
        <taxon>Urochloa</taxon>
    </lineage>
</organism>
<keyword evidence="2" id="KW-1185">Reference proteome</keyword>
<protein>
    <submittedName>
        <fullName evidence="1">Uncharacterized protein</fullName>
    </submittedName>
</protein>
<proteinExistence type="predicted"/>
<reference evidence="2" key="1">
    <citation type="submission" date="2024-06" db="EMBL/GenBank/DDBJ databases">
        <authorList>
            <person name="Ryan C."/>
        </authorList>
    </citation>
    <scope>NUCLEOTIDE SEQUENCE [LARGE SCALE GENOMIC DNA]</scope>
</reference>
<sequence>MAWSGCQQDQVGVESKKDIGARRMQWSMFLKNFSDVSRPISDTSKDRAKTHSALPIDSAIYTEKRRPNPTIGVVADVGGDAHAIQ</sequence>
<evidence type="ECO:0000313" key="2">
    <source>
        <dbReference type="Proteomes" id="UP001497457"/>
    </source>
</evidence>
<name>A0ABC9CTW5_9POAL</name>
<dbReference type="EMBL" id="OZ075140">
    <property type="protein sequence ID" value="CAL5025739.1"/>
    <property type="molecule type" value="Genomic_DNA"/>
</dbReference>
<gene>
    <name evidence="1" type="ORF">URODEC1_LOCUS78280</name>
</gene>
<evidence type="ECO:0000313" key="1">
    <source>
        <dbReference type="EMBL" id="CAL5025739.1"/>
    </source>
</evidence>
<accession>A0ABC9CTW5</accession>
<dbReference type="Proteomes" id="UP001497457">
    <property type="component" value="Chromosome 30rd"/>
</dbReference>
<reference evidence="1 2" key="2">
    <citation type="submission" date="2024-10" db="EMBL/GenBank/DDBJ databases">
        <authorList>
            <person name="Ryan C."/>
        </authorList>
    </citation>
    <scope>NUCLEOTIDE SEQUENCE [LARGE SCALE GENOMIC DNA]</scope>
</reference>